<sequence>MIKQILSSGALCLALVSMPLTLQAANNEDLLSIFSQAQQNDPQLRSSEINKELEAENINLSKAQFLPTLGASASASRQETDGSGGEIIPTANLDPSDSFQQGVASYINGLGAGSREVDTQSYGLSLRQSIYNHANYVTLDQARLRQQQANIQYQSDWQQLAIRTASAYFGVLQEQVNLTTTKAQLEATEQQLEEIEQRFKVGLIAITDLEEAKARYDLVTAQQIAAEAALDNSKEALREITGKTPSDLADTIEEMPLDAPAFSAANDWVLKATQNNTQLKAARKGLDVARKEIARTRTGHLPTLDFSASYQKTQGDSENDVTAYGLSLNIPIYAGGAVSTQTRQAALRFDQARQQYEQSYRQLERNTRETFRNLISSVAQIKALKQAVRSSESALEATQAGFNVGTRTVVEVLNAQTSLYSARRDYAQARYGYLLNRLQLEFTVGDLTEQDIKQTNSWLK</sequence>
<dbReference type="InterPro" id="IPR010130">
    <property type="entry name" value="T1SS_OMP_TolC"/>
</dbReference>
<evidence type="ECO:0000256" key="6">
    <source>
        <dbReference type="ARBA" id="ARBA00023136"/>
    </source>
</evidence>
<evidence type="ECO:0000256" key="3">
    <source>
        <dbReference type="ARBA" id="ARBA00022448"/>
    </source>
</evidence>
<dbReference type="Proteomes" id="UP000244906">
    <property type="component" value="Unassembled WGS sequence"/>
</dbReference>
<feature type="coiled-coil region" evidence="8">
    <location>
        <begin position="346"/>
        <end position="373"/>
    </location>
</feature>
<keyword evidence="7" id="KW-0998">Cell outer membrane</keyword>
<accession>A0A2V1GXY4</accession>
<keyword evidence="6" id="KW-0472">Membrane</keyword>
<evidence type="ECO:0000313" key="11">
    <source>
        <dbReference type="Proteomes" id="UP000244906"/>
    </source>
</evidence>
<dbReference type="Gene3D" id="1.20.1600.10">
    <property type="entry name" value="Outer membrane efflux proteins (OEP)"/>
    <property type="match status" value="1"/>
</dbReference>
<proteinExistence type="inferred from homology"/>
<dbReference type="AlphaFoldDB" id="A0A2V1GXY4"/>
<keyword evidence="3" id="KW-0813">Transport</keyword>
<dbReference type="PANTHER" id="PTHR30026:SF20">
    <property type="entry name" value="OUTER MEMBRANE PROTEIN TOLC"/>
    <property type="match status" value="1"/>
</dbReference>
<protein>
    <recommendedName>
        <fullName evidence="12">Type I secretion protein TolC</fullName>
    </recommendedName>
</protein>
<keyword evidence="11" id="KW-1185">Reference proteome</keyword>
<dbReference type="InterPro" id="IPR051906">
    <property type="entry name" value="TolC-like"/>
</dbReference>
<name>A0A2V1GXY4_9GAMM</name>
<comment type="subcellular location">
    <subcellularLocation>
        <location evidence="1">Cell outer membrane</location>
    </subcellularLocation>
</comment>
<dbReference type="GO" id="GO:1990281">
    <property type="term" value="C:efflux pump complex"/>
    <property type="evidence" value="ECO:0007669"/>
    <property type="project" value="TreeGrafter"/>
</dbReference>
<dbReference type="OrthoDB" id="9813458at2"/>
<evidence type="ECO:0000256" key="1">
    <source>
        <dbReference type="ARBA" id="ARBA00004442"/>
    </source>
</evidence>
<dbReference type="GO" id="GO:0015288">
    <property type="term" value="F:porin activity"/>
    <property type="evidence" value="ECO:0007669"/>
    <property type="project" value="TreeGrafter"/>
</dbReference>
<keyword evidence="9" id="KW-0732">Signal</keyword>
<dbReference type="RefSeq" id="WP_116686270.1">
    <property type="nucleotide sequence ID" value="NZ_CAWNYD010000002.1"/>
</dbReference>
<dbReference type="GO" id="GO:0009279">
    <property type="term" value="C:cell outer membrane"/>
    <property type="evidence" value="ECO:0007669"/>
    <property type="project" value="UniProtKB-SubCell"/>
</dbReference>
<evidence type="ECO:0000256" key="9">
    <source>
        <dbReference type="SAM" id="SignalP"/>
    </source>
</evidence>
<keyword evidence="5" id="KW-0812">Transmembrane</keyword>
<gene>
    <name evidence="10" type="ORF">DC094_06230</name>
</gene>
<dbReference type="Pfam" id="PF02321">
    <property type="entry name" value="OEP"/>
    <property type="match status" value="2"/>
</dbReference>
<evidence type="ECO:0000256" key="8">
    <source>
        <dbReference type="SAM" id="Coils"/>
    </source>
</evidence>
<comment type="caution">
    <text evidence="10">The sequence shown here is derived from an EMBL/GenBank/DDBJ whole genome shotgun (WGS) entry which is preliminary data.</text>
</comment>
<evidence type="ECO:0000256" key="5">
    <source>
        <dbReference type="ARBA" id="ARBA00022692"/>
    </source>
</evidence>
<reference evidence="10 11" key="1">
    <citation type="submission" date="2018-04" db="EMBL/GenBank/DDBJ databases">
        <title>Thalassorhabdus spongiae gen. nov., sp. nov., isolated from a marine sponge in South-West Iceland.</title>
        <authorList>
            <person name="Knobloch S."/>
            <person name="Daussin A."/>
            <person name="Johannsson R."/>
            <person name="Marteinsson V.T."/>
        </authorList>
    </citation>
    <scope>NUCLEOTIDE SEQUENCE [LARGE SCALE GENOMIC DNA]</scope>
    <source>
        <strain evidence="10 11">Hp12</strain>
    </source>
</reference>
<keyword evidence="4" id="KW-1134">Transmembrane beta strand</keyword>
<keyword evidence="8" id="KW-0175">Coiled coil</keyword>
<evidence type="ECO:0000256" key="4">
    <source>
        <dbReference type="ARBA" id="ARBA00022452"/>
    </source>
</evidence>
<dbReference type="PANTHER" id="PTHR30026">
    <property type="entry name" value="OUTER MEMBRANE PROTEIN TOLC"/>
    <property type="match status" value="1"/>
</dbReference>
<evidence type="ECO:0000256" key="7">
    <source>
        <dbReference type="ARBA" id="ARBA00023237"/>
    </source>
</evidence>
<comment type="similarity">
    <text evidence="2">Belongs to the outer membrane factor (OMF) (TC 1.B.17) family.</text>
</comment>
<dbReference type="EMBL" id="QDDL01000002">
    <property type="protein sequence ID" value="PVZ70197.1"/>
    <property type="molecule type" value="Genomic_DNA"/>
</dbReference>
<dbReference type="GO" id="GO:0015562">
    <property type="term" value="F:efflux transmembrane transporter activity"/>
    <property type="evidence" value="ECO:0007669"/>
    <property type="project" value="InterPro"/>
</dbReference>
<dbReference type="InterPro" id="IPR003423">
    <property type="entry name" value="OMP_efflux"/>
</dbReference>
<organism evidence="10 11">
    <name type="scientific">Pelagibaculum spongiae</name>
    <dbReference type="NCBI Taxonomy" id="2080658"/>
    <lineage>
        <taxon>Bacteria</taxon>
        <taxon>Pseudomonadati</taxon>
        <taxon>Pseudomonadota</taxon>
        <taxon>Gammaproteobacteria</taxon>
        <taxon>Oceanospirillales</taxon>
        <taxon>Pelagibaculum</taxon>
    </lineage>
</organism>
<feature type="chain" id="PRO_5016044273" description="Type I secretion protein TolC" evidence="9">
    <location>
        <begin position="25"/>
        <end position="460"/>
    </location>
</feature>
<evidence type="ECO:0008006" key="12">
    <source>
        <dbReference type="Google" id="ProtNLM"/>
    </source>
</evidence>
<evidence type="ECO:0000313" key="10">
    <source>
        <dbReference type="EMBL" id="PVZ70197.1"/>
    </source>
</evidence>
<feature type="signal peptide" evidence="9">
    <location>
        <begin position="1"/>
        <end position="24"/>
    </location>
</feature>
<dbReference type="SUPFAM" id="SSF56954">
    <property type="entry name" value="Outer membrane efflux proteins (OEP)"/>
    <property type="match status" value="1"/>
</dbReference>
<evidence type="ECO:0000256" key="2">
    <source>
        <dbReference type="ARBA" id="ARBA00007613"/>
    </source>
</evidence>
<dbReference type="NCBIfam" id="TIGR01844">
    <property type="entry name" value="type_I_sec_TolC"/>
    <property type="match status" value="1"/>
</dbReference>